<dbReference type="Gene3D" id="3.20.20.70">
    <property type="entry name" value="Aldolase class I"/>
    <property type="match status" value="1"/>
</dbReference>
<organism evidence="8">
    <name type="scientific">marine metagenome</name>
    <dbReference type="NCBI Taxonomy" id="408172"/>
    <lineage>
        <taxon>unclassified sequences</taxon>
        <taxon>metagenomes</taxon>
        <taxon>ecological metagenomes</taxon>
    </lineage>
</organism>
<evidence type="ECO:0000256" key="4">
    <source>
        <dbReference type="ARBA" id="ARBA00022723"/>
    </source>
</evidence>
<dbReference type="GO" id="GO:0051539">
    <property type="term" value="F:4 iron, 4 sulfur cluster binding"/>
    <property type="evidence" value="ECO:0007669"/>
    <property type="project" value="UniProtKB-KW"/>
</dbReference>
<gene>
    <name evidence="8" type="ORF">METZ01_LOCUS166511</name>
</gene>
<evidence type="ECO:0000256" key="6">
    <source>
        <dbReference type="ARBA" id="ARBA00023014"/>
    </source>
</evidence>
<dbReference type="Pfam" id="PF04055">
    <property type="entry name" value="Radical_SAM"/>
    <property type="match status" value="1"/>
</dbReference>
<dbReference type="GO" id="GO:0003824">
    <property type="term" value="F:catalytic activity"/>
    <property type="evidence" value="ECO:0007669"/>
    <property type="project" value="InterPro"/>
</dbReference>
<protein>
    <recommendedName>
        <fullName evidence="7">Radical SAM core domain-containing protein</fullName>
    </recommendedName>
</protein>
<keyword evidence="2" id="KW-0004">4Fe-4S</keyword>
<dbReference type="InterPro" id="IPR007197">
    <property type="entry name" value="rSAM"/>
</dbReference>
<proteinExistence type="predicted"/>
<dbReference type="GO" id="GO:0046872">
    <property type="term" value="F:metal ion binding"/>
    <property type="evidence" value="ECO:0007669"/>
    <property type="project" value="UniProtKB-KW"/>
</dbReference>
<feature type="domain" description="Radical SAM core" evidence="7">
    <location>
        <begin position="3"/>
        <end position="225"/>
    </location>
</feature>
<evidence type="ECO:0000259" key="7">
    <source>
        <dbReference type="PROSITE" id="PS51918"/>
    </source>
</evidence>
<keyword evidence="3" id="KW-0949">S-adenosyl-L-methionine</keyword>
<keyword evidence="6" id="KW-0411">Iron-sulfur</keyword>
<evidence type="ECO:0000256" key="1">
    <source>
        <dbReference type="ARBA" id="ARBA00001966"/>
    </source>
</evidence>
<dbReference type="SUPFAM" id="SSF102114">
    <property type="entry name" value="Radical SAM enzymes"/>
    <property type="match status" value="1"/>
</dbReference>
<name>A0A382BKE3_9ZZZZ</name>
<dbReference type="SFLD" id="SFLDS00029">
    <property type="entry name" value="Radical_SAM"/>
    <property type="match status" value="1"/>
</dbReference>
<evidence type="ECO:0000256" key="5">
    <source>
        <dbReference type="ARBA" id="ARBA00023004"/>
    </source>
</evidence>
<evidence type="ECO:0000256" key="3">
    <source>
        <dbReference type="ARBA" id="ARBA00022691"/>
    </source>
</evidence>
<evidence type="ECO:0000256" key="2">
    <source>
        <dbReference type="ARBA" id="ARBA00022485"/>
    </source>
</evidence>
<dbReference type="InterPro" id="IPR013785">
    <property type="entry name" value="Aldolase_TIM"/>
</dbReference>
<keyword evidence="5" id="KW-0408">Iron</keyword>
<dbReference type="PANTHER" id="PTHR43787:SF11">
    <property type="entry name" value="UPF0026 PROTEIN SLR1464"/>
    <property type="match status" value="1"/>
</dbReference>
<accession>A0A382BKE3</accession>
<evidence type="ECO:0000313" key="8">
    <source>
        <dbReference type="EMBL" id="SVB13657.1"/>
    </source>
</evidence>
<dbReference type="PROSITE" id="PS51918">
    <property type="entry name" value="RADICAL_SAM"/>
    <property type="match status" value="1"/>
</dbReference>
<dbReference type="EMBL" id="UINC01029990">
    <property type="protein sequence ID" value="SVB13657.1"/>
    <property type="molecule type" value="Genomic_DNA"/>
</dbReference>
<dbReference type="AlphaFoldDB" id="A0A382BKE3"/>
<sequence length="240" mass="27808">MLENNVFSVSWILGRFCNYDCSYCWPYAKSKVVDHRPFEQYIQTMDQIKSQARANGFEKFHFSFSGGEPTAYKGLIDLIKAYKEPVSDYLSVHMTTNASPGFNWWNKWLTATDGLDRKSITASYHAEFSDEKEFAGKLKFLQEQGVLVTINQVMVPAMFDEYYERAERFKSEGLHVTLKPQSNEIASAVVEGYTSEQWEILQNDMEQEISQLALYDKDGKEYTLDQAERLNAHQFNKFKG</sequence>
<feature type="non-terminal residue" evidence="8">
    <location>
        <position position="240"/>
    </location>
</feature>
<reference evidence="8" key="1">
    <citation type="submission" date="2018-05" db="EMBL/GenBank/DDBJ databases">
        <authorList>
            <person name="Lanie J.A."/>
            <person name="Ng W.-L."/>
            <person name="Kazmierczak K.M."/>
            <person name="Andrzejewski T.M."/>
            <person name="Davidsen T.M."/>
            <person name="Wayne K.J."/>
            <person name="Tettelin H."/>
            <person name="Glass J.I."/>
            <person name="Rusch D."/>
            <person name="Podicherti R."/>
            <person name="Tsui H.-C.T."/>
            <person name="Winkler M.E."/>
        </authorList>
    </citation>
    <scope>NUCLEOTIDE SEQUENCE</scope>
</reference>
<dbReference type="InterPro" id="IPR058240">
    <property type="entry name" value="rSAM_sf"/>
</dbReference>
<dbReference type="PANTHER" id="PTHR43787">
    <property type="entry name" value="FEMO COFACTOR BIOSYNTHESIS PROTEIN NIFB-RELATED"/>
    <property type="match status" value="1"/>
</dbReference>
<keyword evidence="4" id="KW-0479">Metal-binding</keyword>
<comment type="cofactor">
    <cofactor evidence="1">
        <name>[4Fe-4S] cluster</name>
        <dbReference type="ChEBI" id="CHEBI:49883"/>
    </cofactor>
</comment>
<dbReference type="CDD" id="cd01335">
    <property type="entry name" value="Radical_SAM"/>
    <property type="match status" value="1"/>
</dbReference>